<dbReference type="AlphaFoldDB" id="A0A7C8MQM2"/>
<evidence type="ECO:0000313" key="2">
    <source>
        <dbReference type="EMBL" id="KAF2969010.1"/>
    </source>
</evidence>
<reference evidence="2 3" key="1">
    <citation type="submission" date="2019-12" db="EMBL/GenBank/DDBJ databases">
        <title>Draft genome sequence of the ascomycete Xylaria multiplex DSM 110363.</title>
        <authorList>
            <person name="Buettner E."/>
            <person name="Kellner H."/>
        </authorList>
    </citation>
    <scope>NUCLEOTIDE SEQUENCE [LARGE SCALE GENOMIC DNA]</scope>
    <source>
        <strain evidence="2 3">DSM 110363</strain>
    </source>
</reference>
<name>A0A7C8MQM2_9PEZI</name>
<evidence type="ECO:0000313" key="3">
    <source>
        <dbReference type="Proteomes" id="UP000481858"/>
    </source>
</evidence>
<dbReference type="Proteomes" id="UP000481858">
    <property type="component" value="Unassembled WGS sequence"/>
</dbReference>
<keyword evidence="3" id="KW-1185">Reference proteome</keyword>
<feature type="compositionally biased region" description="Pro residues" evidence="1">
    <location>
        <begin position="219"/>
        <end position="228"/>
    </location>
</feature>
<accession>A0A7C8MQM2</accession>
<organism evidence="2 3">
    <name type="scientific">Xylaria multiplex</name>
    <dbReference type="NCBI Taxonomy" id="323545"/>
    <lineage>
        <taxon>Eukaryota</taxon>
        <taxon>Fungi</taxon>
        <taxon>Dikarya</taxon>
        <taxon>Ascomycota</taxon>
        <taxon>Pezizomycotina</taxon>
        <taxon>Sordariomycetes</taxon>
        <taxon>Xylariomycetidae</taxon>
        <taxon>Xylariales</taxon>
        <taxon>Xylariaceae</taxon>
        <taxon>Xylaria</taxon>
    </lineage>
</organism>
<gene>
    <name evidence="2" type="ORF">GQX73_g4577</name>
</gene>
<comment type="caution">
    <text evidence="2">The sequence shown here is derived from an EMBL/GenBank/DDBJ whole genome shotgun (WGS) entry which is preliminary data.</text>
</comment>
<feature type="compositionally biased region" description="Low complexity" evidence="1">
    <location>
        <begin position="21"/>
        <end position="41"/>
    </location>
</feature>
<protein>
    <submittedName>
        <fullName evidence="2">Uncharacterized protein</fullName>
    </submittedName>
</protein>
<feature type="region of interest" description="Disordered" evidence="1">
    <location>
        <begin position="216"/>
        <end position="280"/>
    </location>
</feature>
<sequence length="280" mass="30716">MFDWFNDIINTGGSPQDEAAPETTETTETTETAETSDTAGTSRPAVGEAVEDPRTDSTVDGSGFEQVYSSTFSHGATEWFSYFPPPPVPAVLAPNRDDLFRPTPRYSYYPLSVLRCLQPSSIEGDTWPRNRIPALPPPPPQPPLSFVRYRSPANSYPEYPRPQLRSSFAQPPNLTPRGTTIAMSTHDPSNTVAPELLSSSYSHGLAIARSGGHGGIIEPLPPLNPPTPRRARSVFAPGPSTDPLSPTVPEPTLTKSPQEESWASVERGRRRKRQPRRQTR</sequence>
<dbReference type="InParanoid" id="A0A7C8MQM2"/>
<proteinExistence type="predicted"/>
<evidence type="ECO:0000256" key="1">
    <source>
        <dbReference type="SAM" id="MobiDB-lite"/>
    </source>
</evidence>
<feature type="compositionally biased region" description="Polar residues" evidence="1">
    <location>
        <begin position="164"/>
        <end position="188"/>
    </location>
</feature>
<dbReference type="OrthoDB" id="4776528at2759"/>
<dbReference type="EMBL" id="WUBL01000042">
    <property type="protein sequence ID" value="KAF2969010.1"/>
    <property type="molecule type" value="Genomic_DNA"/>
</dbReference>
<feature type="region of interest" description="Disordered" evidence="1">
    <location>
        <begin position="1"/>
        <end position="64"/>
    </location>
</feature>
<feature type="region of interest" description="Disordered" evidence="1">
    <location>
        <begin position="158"/>
        <end position="188"/>
    </location>
</feature>
<feature type="compositionally biased region" description="Basic residues" evidence="1">
    <location>
        <begin position="268"/>
        <end position="280"/>
    </location>
</feature>